<comment type="caution">
    <text evidence="11">The sequence shown here is derived from an EMBL/GenBank/DDBJ whole genome shotgun (WGS) entry which is preliminary data.</text>
</comment>
<keyword evidence="6 10" id="KW-0560">Oxidoreductase</keyword>
<dbReference type="PROSITE" id="PS00086">
    <property type="entry name" value="CYTOCHROME_P450"/>
    <property type="match status" value="1"/>
</dbReference>
<dbReference type="CDD" id="cd11065">
    <property type="entry name" value="CYP64-like"/>
    <property type="match status" value="1"/>
</dbReference>
<evidence type="ECO:0000256" key="7">
    <source>
        <dbReference type="ARBA" id="ARBA00023004"/>
    </source>
</evidence>
<evidence type="ECO:0000256" key="5">
    <source>
        <dbReference type="ARBA" id="ARBA00022723"/>
    </source>
</evidence>
<evidence type="ECO:0008006" key="13">
    <source>
        <dbReference type="Google" id="ProtNLM"/>
    </source>
</evidence>
<proteinExistence type="inferred from homology"/>
<keyword evidence="7 9" id="KW-0408">Iron</keyword>
<dbReference type="GO" id="GO:0020037">
    <property type="term" value="F:heme binding"/>
    <property type="evidence" value="ECO:0007669"/>
    <property type="project" value="InterPro"/>
</dbReference>
<evidence type="ECO:0000256" key="1">
    <source>
        <dbReference type="ARBA" id="ARBA00001971"/>
    </source>
</evidence>
<dbReference type="InterPro" id="IPR050364">
    <property type="entry name" value="Cytochrome_P450_fung"/>
</dbReference>
<keyword evidence="8 10" id="KW-0503">Monooxygenase</keyword>
<comment type="pathway">
    <text evidence="2">Secondary metabolite biosynthesis.</text>
</comment>
<comment type="similarity">
    <text evidence="3 10">Belongs to the cytochrome P450 family.</text>
</comment>
<accession>A0AAD5VL48</accession>
<dbReference type="InterPro" id="IPR036396">
    <property type="entry name" value="Cyt_P450_sf"/>
</dbReference>
<dbReference type="InterPro" id="IPR017972">
    <property type="entry name" value="Cyt_P450_CS"/>
</dbReference>
<evidence type="ECO:0000313" key="11">
    <source>
        <dbReference type="EMBL" id="KAJ3563160.1"/>
    </source>
</evidence>
<sequence length="508" mass="56506">MVEGLTTILDIGLGLTGLFIAYKLANRPTPMPLPPGPRKWPIIGNLLDVPTEKEWLTFAKWGDLVSISIFGRRMIIVGSSEVAIELLEKRGASYSDRPTLQMGGEMIGWKNILSMLPYGERHKTYRRLFYQSIGNNASMSKFYPIEEDETHKFLKQLLSSPDGLSKHIRRTAGAIILHISHGYEVQGSNDPFIEVADIALEQFSLSTAPAKFLVNLIPSLSLVPDWFPGTRFKTIAREWAKKLEEMIEGPHQYVKDQMSSGSATSSFTSNLLKEPDITPEKEFEIKWSAGSLYAGGADTTVSSIYAFFKAMSLYPEVVAEAQAEIDSVVGTDRLPSFADREYLPYVNAIVSEVMRWNAVVPIPPHVAQEDDIYGGYSIPKGTLIIPNIWQMQHDPRVYSDPMTFNPKRFLGPNPEPAPRKICFGFGRRICPGRVLADASIFISCAMTLAVFDISKFIDESGQVIEPIMDQTTGTVRYDSSATAFNTVFDKALIQVTQRLSGVRSSQGL</sequence>
<dbReference type="InterPro" id="IPR002401">
    <property type="entry name" value="Cyt_P450_E_grp-I"/>
</dbReference>
<dbReference type="EMBL" id="JANIEX010000789">
    <property type="protein sequence ID" value="KAJ3563160.1"/>
    <property type="molecule type" value="Genomic_DNA"/>
</dbReference>
<dbReference type="PANTHER" id="PTHR46300">
    <property type="entry name" value="P450, PUTATIVE (EUROFUNG)-RELATED-RELATED"/>
    <property type="match status" value="1"/>
</dbReference>
<evidence type="ECO:0000313" key="12">
    <source>
        <dbReference type="Proteomes" id="UP001213000"/>
    </source>
</evidence>
<evidence type="ECO:0000256" key="8">
    <source>
        <dbReference type="ARBA" id="ARBA00023033"/>
    </source>
</evidence>
<evidence type="ECO:0000256" key="4">
    <source>
        <dbReference type="ARBA" id="ARBA00022617"/>
    </source>
</evidence>
<feature type="binding site" description="axial binding residue" evidence="9">
    <location>
        <position position="430"/>
    </location>
    <ligand>
        <name>heme</name>
        <dbReference type="ChEBI" id="CHEBI:30413"/>
    </ligand>
    <ligandPart>
        <name>Fe</name>
        <dbReference type="ChEBI" id="CHEBI:18248"/>
    </ligandPart>
</feature>
<dbReference type="SUPFAM" id="SSF48264">
    <property type="entry name" value="Cytochrome P450"/>
    <property type="match status" value="1"/>
</dbReference>
<keyword evidence="12" id="KW-1185">Reference proteome</keyword>
<dbReference type="Pfam" id="PF00067">
    <property type="entry name" value="p450"/>
    <property type="match status" value="1"/>
</dbReference>
<evidence type="ECO:0000256" key="3">
    <source>
        <dbReference type="ARBA" id="ARBA00010617"/>
    </source>
</evidence>
<dbReference type="Gene3D" id="1.10.630.10">
    <property type="entry name" value="Cytochrome P450"/>
    <property type="match status" value="1"/>
</dbReference>
<keyword evidence="5 9" id="KW-0479">Metal-binding</keyword>
<organism evidence="11 12">
    <name type="scientific">Leucocoprinus birnbaumii</name>
    <dbReference type="NCBI Taxonomy" id="56174"/>
    <lineage>
        <taxon>Eukaryota</taxon>
        <taxon>Fungi</taxon>
        <taxon>Dikarya</taxon>
        <taxon>Basidiomycota</taxon>
        <taxon>Agaricomycotina</taxon>
        <taxon>Agaricomycetes</taxon>
        <taxon>Agaricomycetidae</taxon>
        <taxon>Agaricales</taxon>
        <taxon>Agaricineae</taxon>
        <taxon>Agaricaceae</taxon>
        <taxon>Leucocoprinus</taxon>
    </lineage>
</organism>
<dbReference type="GO" id="GO:0016705">
    <property type="term" value="F:oxidoreductase activity, acting on paired donors, with incorporation or reduction of molecular oxygen"/>
    <property type="evidence" value="ECO:0007669"/>
    <property type="project" value="InterPro"/>
</dbReference>
<comment type="cofactor">
    <cofactor evidence="1 9">
        <name>heme</name>
        <dbReference type="ChEBI" id="CHEBI:30413"/>
    </cofactor>
</comment>
<name>A0AAD5VL48_9AGAR</name>
<evidence type="ECO:0000256" key="6">
    <source>
        <dbReference type="ARBA" id="ARBA00023002"/>
    </source>
</evidence>
<keyword evidence="4 9" id="KW-0349">Heme</keyword>
<gene>
    <name evidence="11" type="ORF">NP233_g9121</name>
</gene>
<dbReference type="AlphaFoldDB" id="A0AAD5VL48"/>
<evidence type="ECO:0000256" key="2">
    <source>
        <dbReference type="ARBA" id="ARBA00005179"/>
    </source>
</evidence>
<dbReference type="PANTHER" id="PTHR46300:SF7">
    <property type="entry name" value="P450, PUTATIVE (EUROFUNG)-RELATED"/>
    <property type="match status" value="1"/>
</dbReference>
<reference evidence="11" key="1">
    <citation type="submission" date="2022-07" db="EMBL/GenBank/DDBJ databases">
        <title>Genome Sequence of Leucocoprinus birnbaumii.</title>
        <authorList>
            <person name="Buettner E."/>
        </authorList>
    </citation>
    <scope>NUCLEOTIDE SEQUENCE</scope>
    <source>
        <strain evidence="11">VT141</strain>
    </source>
</reference>
<evidence type="ECO:0000256" key="10">
    <source>
        <dbReference type="RuleBase" id="RU000461"/>
    </source>
</evidence>
<protein>
    <recommendedName>
        <fullName evidence="13">Cytochrome P450</fullName>
    </recommendedName>
</protein>
<evidence type="ECO:0000256" key="9">
    <source>
        <dbReference type="PIRSR" id="PIRSR602401-1"/>
    </source>
</evidence>
<dbReference type="GO" id="GO:0004497">
    <property type="term" value="F:monooxygenase activity"/>
    <property type="evidence" value="ECO:0007669"/>
    <property type="project" value="UniProtKB-KW"/>
</dbReference>
<dbReference type="PRINTS" id="PR00463">
    <property type="entry name" value="EP450I"/>
</dbReference>
<dbReference type="Proteomes" id="UP001213000">
    <property type="component" value="Unassembled WGS sequence"/>
</dbReference>
<dbReference type="GO" id="GO:0005506">
    <property type="term" value="F:iron ion binding"/>
    <property type="evidence" value="ECO:0007669"/>
    <property type="project" value="InterPro"/>
</dbReference>
<dbReference type="InterPro" id="IPR001128">
    <property type="entry name" value="Cyt_P450"/>
</dbReference>